<proteinExistence type="predicted"/>
<protein>
    <submittedName>
        <fullName evidence="1">Uncharacterized protein</fullName>
    </submittedName>
</protein>
<comment type="caution">
    <text evidence="1">The sequence shown here is derived from an EMBL/GenBank/DDBJ whole genome shotgun (WGS) entry which is preliminary data.</text>
</comment>
<dbReference type="EMBL" id="JAWJWE010000004">
    <property type="protein sequence ID" value="KAK6636828.1"/>
    <property type="molecule type" value="Genomic_DNA"/>
</dbReference>
<dbReference type="AlphaFoldDB" id="A0AAN8P0G6"/>
<dbReference type="Proteomes" id="UP001372834">
    <property type="component" value="Unassembled WGS sequence"/>
</dbReference>
<reference evidence="1 2" key="1">
    <citation type="submission" date="2023-10" db="EMBL/GenBank/DDBJ databases">
        <title>Genomes of two closely related lineages of the louse Polyplax serrata with different host specificities.</title>
        <authorList>
            <person name="Martinu J."/>
            <person name="Tarabai H."/>
            <person name="Stefka J."/>
            <person name="Hypsa V."/>
        </authorList>
    </citation>
    <scope>NUCLEOTIDE SEQUENCE [LARGE SCALE GENOMIC DNA]</scope>
    <source>
        <strain evidence="1">HR10_N</strain>
    </source>
</reference>
<sequence>MQAPQGTNLKNDGNCLKLKRSSYGLKESPNVGMKCLTRDGKDVIEFLKKKFKAKVLGDVGSFLGMGVQRDQAKINNRQTELIEFGKRDKWRRRGGYGMSRVVKDKERLGLAYCLERCRTQVEGYRHNRTGYPAINLGLSLLKSSRGRYKPDWGIGDIMVRDRQKRRNDNRQLLRSTYF</sequence>
<evidence type="ECO:0000313" key="2">
    <source>
        <dbReference type="Proteomes" id="UP001372834"/>
    </source>
</evidence>
<accession>A0AAN8P0G6</accession>
<gene>
    <name evidence="1" type="ORF">RUM43_010491</name>
</gene>
<evidence type="ECO:0000313" key="1">
    <source>
        <dbReference type="EMBL" id="KAK6636828.1"/>
    </source>
</evidence>
<name>A0AAN8P0G6_POLSC</name>
<organism evidence="1 2">
    <name type="scientific">Polyplax serrata</name>
    <name type="common">Common mouse louse</name>
    <dbReference type="NCBI Taxonomy" id="468196"/>
    <lineage>
        <taxon>Eukaryota</taxon>
        <taxon>Metazoa</taxon>
        <taxon>Ecdysozoa</taxon>
        <taxon>Arthropoda</taxon>
        <taxon>Hexapoda</taxon>
        <taxon>Insecta</taxon>
        <taxon>Pterygota</taxon>
        <taxon>Neoptera</taxon>
        <taxon>Paraneoptera</taxon>
        <taxon>Psocodea</taxon>
        <taxon>Troctomorpha</taxon>
        <taxon>Phthiraptera</taxon>
        <taxon>Anoplura</taxon>
        <taxon>Polyplacidae</taxon>
        <taxon>Polyplax</taxon>
    </lineage>
</organism>